<name>A0A520KS41_METT2</name>
<organism evidence="5 6">
    <name type="scientific">Methanoliparum thermophilum</name>
    <dbReference type="NCBI Taxonomy" id="2491083"/>
    <lineage>
        <taxon>Archaea</taxon>
        <taxon>Methanobacteriati</taxon>
        <taxon>Methanobacteriota</taxon>
        <taxon>Candidatus Methanoliparia</taxon>
        <taxon>Candidatus Methanoliparales</taxon>
        <taxon>Candidatus Methanoliparaceae</taxon>
        <taxon>Candidatus Methanoliparum</taxon>
    </lineage>
</organism>
<gene>
    <name evidence="5" type="ORF">EF806_05270</name>
</gene>
<dbReference type="PIRSF" id="PIRSF000089">
    <property type="entry name" value="Electra_flavoP_a"/>
    <property type="match status" value="1"/>
</dbReference>
<dbReference type="CDD" id="cd01715">
    <property type="entry name" value="ETF_alpha"/>
    <property type="match status" value="1"/>
</dbReference>
<dbReference type="PANTHER" id="PTHR43153:SF1">
    <property type="entry name" value="ELECTRON TRANSFER FLAVOPROTEIN SUBUNIT ALPHA, MITOCHONDRIAL"/>
    <property type="match status" value="1"/>
</dbReference>
<dbReference type="InterPro" id="IPR014729">
    <property type="entry name" value="Rossmann-like_a/b/a_fold"/>
</dbReference>
<dbReference type="FunFam" id="3.40.50.1220:FF:000004">
    <property type="entry name" value="Electron transfer flavoprotein"/>
    <property type="match status" value="1"/>
</dbReference>
<dbReference type="EMBL" id="RXIF01000010">
    <property type="protein sequence ID" value="RZN64032.1"/>
    <property type="molecule type" value="Genomic_DNA"/>
</dbReference>
<dbReference type="Gene3D" id="3.40.50.620">
    <property type="entry name" value="HUPs"/>
    <property type="match status" value="1"/>
</dbReference>
<evidence type="ECO:0000256" key="3">
    <source>
        <dbReference type="ARBA" id="ARBA00022630"/>
    </source>
</evidence>
<dbReference type="InterPro" id="IPR029035">
    <property type="entry name" value="DHS-like_NAD/FAD-binding_dom"/>
</dbReference>
<dbReference type="AlphaFoldDB" id="A0A520KS41"/>
<dbReference type="SUPFAM" id="SSF52402">
    <property type="entry name" value="Adenine nucleotide alpha hydrolases-like"/>
    <property type="match status" value="1"/>
</dbReference>
<evidence type="ECO:0000313" key="6">
    <source>
        <dbReference type="Proteomes" id="UP000317158"/>
    </source>
</evidence>
<sequence>MAVFVFIEHREGKLMDISFEALSAAQKLNDEVIAVLSGENVGDLAEKVVKYADKVIVVDDPKIDTNNEAYTRVLDELIKKEMPKVVIMGHTSMGMDIAPAVAIDLGLPIATDVVKISKDGNIKVTRSIHNGKVLADYYLKDAETYIITIRTGEFSAEELSEKNGKIERVDSPLKEEITNKKFVGFVQPEVGGVDITQADILVSVGRGIKDKENIPLVEELAKIMGGVLSCSRPIVDYGWLPKERQVGTSGKTVKPKLYLALGISGAFQHVAGMKGANMIVAVNKDPKAPIFSVAQYGIVDDVLKVIPALTQKIKEIKG</sequence>
<dbReference type="Gene3D" id="3.40.50.1220">
    <property type="entry name" value="TPP-binding domain"/>
    <property type="match status" value="1"/>
</dbReference>
<comment type="caution">
    <text evidence="5">The sequence shown here is derived from an EMBL/GenBank/DDBJ whole genome shotgun (WGS) entry which is preliminary data.</text>
</comment>
<dbReference type="PANTHER" id="PTHR43153">
    <property type="entry name" value="ELECTRON TRANSFER FLAVOPROTEIN ALPHA"/>
    <property type="match status" value="1"/>
</dbReference>
<evidence type="ECO:0000259" key="4">
    <source>
        <dbReference type="SMART" id="SM00893"/>
    </source>
</evidence>
<dbReference type="GO" id="GO:0009055">
    <property type="term" value="F:electron transfer activity"/>
    <property type="evidence" value="ECO:0007669"/>
    <property type="project" value="InterPro"/>
</dbReference>
<evidence type="ECO:0000256" key="2">
    <source>
        <dbReference type="ARBA" id="ARBA00022448"/>
    </source>
</evidence>
<dbReference type="Pfam" id="PF01012">
    <property type="entry name" value="ETF"/>
    <property type="match status" value="1"/>
</dbReference>
<dbReference type="InterPro" id="IPR001308">
    <property type="entry name" value="ETF_a/FixB"/>
</dbReference>
<protein>
    <submittedName>
        <fullName evidence="5">Electron transfer flavoprotein subunit alpha/FixB family protein</fullName>
    </submittedName>
</protein>
<reference evidence="5 6" key="1">
    <citation type="journal article" date="2019" name="Nat. Microbiol.">
        <title>Wide diversity of methane and short-chain alkane metabolisms in uncultured archaea.</title>
        <authorList>
            <person name="Borrel G."/>
            <person name="Adam P.S."/>
            <person name="McKay L.J."/>
            <person name="Chen L.X."/>
            <person name="Sierra-Garcia I.N."/>
            <person name="Sieber C.M."/>
            <person name="Letourneur Q."/>
            <person name="Ghozlane A."/>
            <person name="Andersen G.L."/>
            <person name="Li W.J."/>
            <person name="Hallam S.J."/>
            <person name="Muyzer G."/>
            <person name="de Oliveira V.M."/>
            <person name="Inskeep W.P."/>
            <person name="Banfield J.F."/>
            <person name="Gribaldo S."/>
        </authorList>
    </citation>
    <scope>NUCLEOTIDE SEQUENCE [LARGE SCALE GENOMIC DNA]</scope>
    <source>
        <strain evidence="5">NM1a</strain>
    </source>
</reference>
<keyword evidence="2" id="KW-0813">Transport</keyword>
<comment type="similarity">
    <text evidence="1">Belongs to the ETF alpha-subunit/FixB family.</text>
</comment>
<dbReference type="SUPFAM" id="SSF52467">
    <property type="entry name" value="DHS-like NAD/FAD-binding domain"/>
    <property type="match status" value="1"/>
</dbReference>
<dbReference type="SMART" id="SM00893">
    <property type="entry name" value="ETF"/>
    <property type="match status" value="1"/>
</dbReference>
<proteinExistence type="inferred from homology"/>
<dbReference type="GO" id="GO:0050660">
    <property type="term" value="F:flavin adenine dinucleotide binding"/>
    <property type="evidence" value="ECO:0007669"/>
    <property type="project" value="InterPro"/>
</dbReference>
<dbReference type="Proteomes" id="UP000317158">
    <property type="component" value="Unassembled WGS sequence"/>
</dbReference>
<keyword evidence="3" id="KW-0285">Flavoprotein</keyword>
<dbReference type="GO" id="GO:0033539">
    <property type="term" value="P:fatty acid beta-oxidation using acyl-CoA dehydrogenase"/>
    <property type="evidence" value="ECO:0007669"/>
    <property type="project" value="TreeGrafter"/>
</dbReference>
<dbReference type="Pfam" id="PF00766">
    <property type="entry name" value="ETF_alpha"/>
    <property type="match status" value="1"/>
</dbReference>
<evidence type="ECO:0000313" key="5">
    <source>
        <dbReference type="EMBL" id="RZN64032.1"/>
    </source>
</evidence>
<accession>A0A520KS41</accession>
<dbReference type="InterPro" id="IPR033947">
    <property type="entry name" value="ETF_alpha_N"/>
</dbReference>
<feature type="domain" description="Electron transfer flavoprotein alpha/beta-subunit N-terminal" evidence="4">
    <location>
        <begin position="3"/>
        <end position="189"/>
    </location>
</feature>
<dbReference type="InterPro" id="IPR014731">
    <property type="entry name" value="ETF_asu_C"/>
</dbReference>
<dbReference type="InterPro" id="IPR014730">
    <property type="entry name" value="ETF_a/b_N"/>
</dbReference>
<evidence type="ECO:0000256" key="1">
    <source>
        <dbReference type="ARBA" id="ARBA00005817"/>
    </source>
</evidence>